<sequence length="282" mass="32224">MTRRSVRTTKRRIRDDGWRLPDALWAEMEPLLPPRPKHPLGCHNPRVPDRAAMDAIFCVLRTGCQWNALRETKLCSSSSAHRRFQEWTKAGVFEAFWRKGLLAYDGLRGIDWSWLALDGAMGKAPLGGGKTGPNPTDRGKRGVKRSVLTDGRGVPLGAVVEGANRNDHKLMRQTLQAIPVKRPKPTRRQPQHLCLDKGFDYDEPRALAAEFGFTLHLRTRGEEVRARRHARAKARRWVVERTHSWLNRFRSILIRWTRKPANDLALLHLACGIITWRHALPG</sequence>
<feature type="domain" description="Transposase IS4-like" evidence="1">
    <location>
        <begin position="128"/>
        <end position="271"/>
    </location>
</feature>
<dbReference type="PANTHER" id="PTHR30007:SF0">
    <property type="entry name" value="TRANSPOSASE"/>
    <property type="match status" value="1"/>
</dbReference>
<accession>A0A3A9JIC2</accession>
<dbReference type="PANTHER" id="PTHR30007">
    <property type="entry name" value="PHP DOMAIN PROTEIN"/>
    <property type="match status" value="1"/>
</dbReference>
<gene>
    <name evidence="3" type="ORF">D6Z83_00520</name>
</gene>
<dbReference type="Pfam" id="PF01609">
    <property type="entry name" value="DDE_Tnp_1"/>
    <property type="match status" value="1"/>
</dbReference>
<evidence type="ECO:0000259" key="1">
    <source>
        <dbReference type="Pfam" id="PF01609"/>
    </source>
</evidence>
<dbReference type="EMBL" id="RAQU01000003">
    <property type="protein sequence ID" value="RKK06180.1"/>
    <property type="molecule type" value="Genomic_DNA"/>
</dbReference>
<dbReference type="InterPro" id="IPR025161">
    <property type="entry name" value="IS402-like_dom"/>
</dbReference>
<evidence type="ECO:0000313" key="3">
    <source>
        <dbReference type="EMBL" id="RKK06180.1"/>
    </source>
</evidence>
<dbReference type="InterPro" id="IPR002559">
    <property type="entry name" value="Transposase_11"/>
</dbReference>
<dbReference type="GO" id="GO:0003677">
    <property type="term" value="F:DNA binding"/>
    <property type="evidence" value="ECO:0007669"/>
    <property type="project" value="InterPro"/>
</dbReference>
<comment type="caution">
    <text evidence="3">The sequence shown here is derived from an EMBL/GenBank/DDBJ whole genome shotgun (WGS) entry which is preliminary data.</text>
</comment>
<protein>
    <submittedName>
        <fullName evidence="3">IS5 family transposase</fullName>
    </submittedName>
</protein>
<name>A0A3A9JIC2_9PROT</name>
<dbReference type="Pfam" id="PF13340">
    <property type="entry name" value="DUF4096"/>
    <property type="match status" value="1"/>
</dbReference>
<dbReference type="NCBIfam" id="NF033580">
    <property type="entry name" value="transpos_IS5_3"/>
    <property type="match status" value="1"/>
</dbReference>
<dbReference type="OrthoDB" id="7278099at2"/>
<dbReference type="InParanoid" id="A0A3A9JIC2"/>
<evidence type="ECO:0000259" key="2">
    <source>
        <dbReference type="Pfam" id="PF13340"/>
    </source>
</evidence>
<dbReference type="AlphaFoldDB" id="A0A3A9JIC2"/>
<reference evidence="3 4" key="1">
    <citation type="submission" date="2018-09" db="EMBL/GenBank/DDBJ databases">
        <title>Roseomonas sp. nov., isolated from feces of Tibetan antelopes in the Qinghai-Tibet plateau, China.</title>
        <authorList>
            <person name="Tian Z."/>
        </authorList>
    </citation>
    <scope>NUCLEOTIDE SEQUENCE [LARGE SCALE GENOMIC DNA]</scope>
    <source>
        <strain evidence="3 4">Z24</strain>
    </source>
</reference>
<evidence type="ECO:0000313" key="4">
    <source>
        <dbReference type="Proteomes" id="UP000278036"/>
    </source>
</evidence>
<dbReference type="Proteomes" id="UP000278036">
    <property type="component" value="Unassembled WGS sequence"/>
</dbReference>
<organism evidence="3 4">
    <name type="scientific">Teichococcus wenyumeiae</name>
    <dbReference type="NCBI Taxonomy" id="2478470"/>
    <lineage>
        <taxon>Bacteria</taxon>
        <taxon>Pseudomonadati</taxon>
        <taxon>Pseudomonadota</taxon>
        <taxon>Alphaproteobacteria</taxon>
        <taxon>Acetobacterales</taxon>
        <taxon>Roseomonadaceae</taxon>
        <taxon>Roseomonas</taxon>
    </lineage>
</organism>
<dbReference type="GO" id="GO:0004803">
    <property type="term" value="F:transposase activity"/>
    <property type="evidence" value="ECO:0007669"/>
    <property type="project" value="InterPro"/>
</dbReference>
<feature type="domain" description="Insertion element IS402-like" evidence="2">
    <location>
        <begin position="20"/>
        <end position="96"/>
    </location>
</feature>
<proteinExistence type="predicted"/>
<dbReference type="GO" id="GO:0006313">
    <property type="term" value="P:DNA transposition"/>
    <property type="evidence" value="ECO:0007669"/>
    <property type="project" value="InterPro"/>
</dbReference>